<reference evidence="2" key="1">
    <citation type="submission" date="2013-10" db="EMBL/GenBank/DDBJ databases">
        <title>Genome sequencing of Onchocerca volvulus.</title>
        <authorList>
            <person name="Cotton J."/>
            <person name="Tsai J."/>
            <person name="Stanley E."/>
            <person name="Tracey A."/>
            <person name="Holroyd N."/>
            <person name="Lustigman S."/>
            <person name="Berriman M."/>
        </authorList>
    </citation>
    <scope>NUCLEOTIDE SEQUENCE</scope>
</reference>
<evidence type="ECO:0000313" key="2">
    <source>
        <dbReference type="Proteomes" id="UP000024404"/>
    </source>
</evidence>
<dbReference type="AlphaFoldDB" id="A0A8R1XRQ0"/>
<proteinExistence type="predicted"/>
<sequence length="105" mass="12465">MARRANENLQKLHLCIDTLEIANDKWFEYIQKTPTEKRRNAEEEKYEEITKGNMGLFRIIKNGKEVVITLKMYKNEIDRKLSRLSQEPRSATESSNIQNIQHMII</sequence>
<organism evidence="1 2">
    <name type="scientific">Onchocerca volvulus</name>
    <dbReference type="NCBI Taxonomy" id="6282"/>
    <lineage>
        <taxon>Eukaryota</taxon>
        <taxon>Metazoa</taxon>
        <taxon>Ecdysozoa</taxon>
        <taxon>Nematoda</taxon>
        <taxon>Chromadorea</taxon>
        <taxon>Rhabditida</taxon>
        <taxon>Spirurina</taxon>
        <taxon>Spiruromorpha</taxon>
        <taxon>Filarioidea</taxon>
        <taxon>Onchocercidae</taxon>
        <taxon>Onchocerca</taxon>
    </lineage>
</organism>
<dbReference type="EMBL" id="CMVM020001029">
    <property type="status" value="NOT_ANNOTATED_CDS"/>
    <property type="molecule type" value="Genomic_DNA"/>
</dbReference>
<dbReference type="OMA" id="CEHPADK"/>
<name>A0A8R1XRQ0_ONCVO</name>
<dbReference type="EnsemblMetazoa" id="OVOC12951.1">
    <property type="protein sequence ID" value="OVOC12951.1"/>
    <property type="gene ID" value="WBGene00249760"/>
</dbReference>
<protein>
    <submittedName>
        <fullName evidence="1">Uncharacterized protein</fullName>
    </submittedName>
</protein>
<reference evidence="1" key="2">
    <citation type="submission" date="2022-06" db="UniProtKB">
        <authorList>
            <consortium name="EnsemblMetazoa"/>
        </authorList>
    </citation>
    <scope>IDENTIFICATION</scope>
</reference>
<evidence type="ECO:0000313" key="1">
    <source>
        <dbReference type="EnsemblMetazoa" id="OVOC12951.1"/>
    </source>
</evidence>
<keyword evidence="2" id="KW-1185">Reference proteome</keyword>
<dbReference type="Proteomes" id="UP000024404">
    <property type="component" value="Unassembled WGS sequence"/>
</dbReference>
<accession>A0A8R1XRQ0</accession>